<keyword evidence="3" id="KW-1185">Reference proteome</keyword>
<sequence>MNCSKISVLLLLFALGALACEAKTAYHTDIEEGDCKSHYSPWDNIHYVKIVLQTPGIGWMIPMSSKHFAYHLGYQLTGNTSLPEADLQGLCLRVKPTGITSYYNAKTRLFSCNDTLSEPVKCYSTESTPHRHVDDESSSRLLIVSCSSEATQKYWFLASNEAVVDSEVKTKVLNIISDLGFDRKKVLYHDHSKCTEGKGPSEFGNAQL</sequence>
<dbReference type="PROSITE" id="PS51257">
    <property type="entry name" value="PROKAR_LIPOPROTEIN"/>
    <property type="match status" value="1"/>
</dbReference>
<name>A0ABP1PVY0_9HEXA</name>
<reference evidence="2 3" key="1">
    <citation type="submission" date="2024-08" db="EMBL/GenBank/DDBJ databases">
        <authorList>
            <person name="Cucini C."/>
            <person name="Frati F."/>
        </authorList>
    </citation>
    <scope>NUCLEOTIDE SEQUENCE [LARGE SCALE GENOMIC DNA]</scope>
</reference>
<evidence type="ECO:0000313" key="3">
    <source>
        <dbReference type="Proteomes" id="UP001642540"/>
    </source>
</evidence>
<dbReference type="EMBL" id="CAXLJM020000013">
    <property type="protein sequence ID" value="CAL8079444.1"/>
    <property type="molecule type" value="Genomic_DNA"/>
</dbReference>
<organism evidence="2 3">
    <name type="scientific">Orchesella dallaii</name>
    <dbReference type="NCBI Taxonomy" id="48710"/>
    <lineage>
        <taxon>Eukaryota</taxon>
        <taxon>Metazoa</taxon>
        <taxon>Ecdysozoa</taxon>
        <taxon>Arthropoda</taxon>
        <taxon>Hexapoda</taxon>
        <taxon>Collembola</taxon>
        <taxon>Entomobryomorpha</taxon>
        <taxon>Entomobryoidea</taxon>
        <taxon>Orchesellidae</taxon>
        <taxon>Orchesellinae</taxon>
        <taxon>Orchesella</taxon>
    </lineage>
</organism>
<evidence type="ECO:0008006" key="4">
    <source>
        <dbReference type="Google" id="ProtNLM"/>
    </source>
</evidence>
<keyword evidence="1" id="KW-0732">Signal</keyword>
<protein>
    <recommendedName>
        <fullName evidence="4">Apolipoprotein D</fullName>
    </recommendedName>
</protein>
<evidence type="ECO:0000313" key="2">
    <source>
        <dbReference type="EMBL" id="CAL8079444.1"/>
    </source>
</evidence>
<proteinExistence type="predicted"/>
<gene>
    <name evidence="2" type="ORF">ODALV1_LOCUS4363</name>
</gene>
<comment type="caution">
    <text evidence="2">The sequence shown here is derived from an EMBL/GenBank/DDBJ whole genome shotgun (WGS) entry which is preliminary data.</text>
</comment>
<feature type="signal peptide" evidence="1">
    <location>
        <begin position="1"/>
        <end position="19"/>
    </location>
</feature>
<dbReference type="Proteomes" id="UP001642540">
    <property type="component" value="Unassembled WGS sequence"/>
</dbReference>
<feature type="chain" id="PRO_5046964432" description="Apolipoprotein D" evidence="1">
    <location>
        <begin position="20"/>
        <end position="208"/>
    </location>
</feature>
<accession>A0ABP1PVY0</accession>
<evidence type="ECO:0000256" key="1">
    <source>
        <dbReference type="SAM" id="SignalP"/>
    </source>
</evidence>